<dbReference type="PANTHER" id="PTHR13847:SF281">
    <property type="entry name" value="FAD DEPENDENT OXIDOREDUCTASE DOMAIN-CONTAINING PROTEIN"/>
    <property type="match status" value="1"/>
</dbReference>
<dbReference type="InterPro" id="IPR006076">
    <property type="entry name" value="FAD-dep_OxRdtase"/>
</dbReference>
<dbReference type="Gene3D" id="3.30.9.10">
    <property type="entry name" value="D-Amino Acid Oxidase, subunit A, domain 2"/>
    <property type="match status" value="1"/>
</dbReference>
<accession>A0A937F9N9</accession>
<dbReference type="AlphaFoldDB" id="A0A937F9N9"/>
<dbReference type="Pfam" id="PF01266">
    <property type="entry name" value="DAO"/>
    <property type="match status" value="1"/>
</dbReference>
<dbReference type="EMBL" id="JAESIY010000005">
    <property type="protein sequence ID" value="MBL3656493.1"/>
    <property type="molecule type" value="Genomic_DNA"/>
</dbReference>
<dbReference type="GO" id="GO:0005737">
    <property type="term" value="C:cytoplasm"/>
    <property type="evidence" value="ECO:0007669"/>
    <property type="project" value="TreeGrafter"/>
</dbReference>
<dbReference type="Gene3D" id="3.50.50.60">
    <property type="entry name" value="FAD/NAD(P)-binding domain"/>
    <property type="match status" value="1"/>
</dbReference>
<organism evidence="2 3">
    <name type="scientific">Fulvivirga sediminis</name>
    <dbReference type="NCBI Taxonomy" id="2803949"/>
    <lineage>
        <taxon>Bacteria</taxon>
        <taxon>Pseudomonadati</taxon>
        <taxon>Bacteroidota</taxon>
        <taxon>Cytophagia</taxon>
        <taxon>Cytophagales</taxon>
        <taxon>Fulvivirgaceae</taxon>
        <taxon>Fulvivirga</taxon>
    </lineage>
</organism>
<evidence type="ECO:0000313" key="3">
    <source>
        <dbReference type="Proteomes" id="UP000659388"/>
    </source>
</evidence>
<dbReference type="Proteomes" id="UP000659388">
    <property type="component" value="Unassembled WGS sequence"/>
</dbReference>
<keyword evidence="3" id="KW-1185">Reference proteome</keyword>
<dbReference type="InterPro" id="IPR036188">
    <property type="entry name" value="FAD/NAD-bd_sf"/>
</dbReference>
<proteinExistence type="predicted"/>
<evidence type="ECO:0000313" key="2">
    <source>
        <dbReference type="EMBL" id="MBL3656493.1"/>
    </source>
</evidence>
<reference evidence="2" key="1">
    <citation type="submission" date="2021-01" db="EMBL/GenBank/DDBJ databases">
        <title>Fulvivirga kasyanovii gen. nov., sp nov., a novel member of the phylum Bacteroidetes isolated from seawater in a mussel farm.</title>
        <authorList>
            <person name="Zhao L.-H."/>
            <person name="Wang Z.-J."/>
        </authorList>
    </citation>
    <scope>NUCLEOTIDE SEQUENCE</scope>
    <source>
        <strain evidence="2">2943</strain>
    </source>
</reference>
<gene>
    <name evidence="2" type="ORF">JL102_10150</name>
</gene>
<sequence length="375" mass="42037">MFSVWERQSFINYDYIIIGSGIVGLSTAISIKEKEPNATIAIFERGLLPTGASTKNAGFACFGSLTELLQDIKTLGKDRTYNLAEERYKGLLKLRARLGDEAIDYQNHGGYELIREEELGFLKDIDDVNSLLEPIFSSQPFHIDNKLISKFGFNASTVKSIIYSPFEGQIDTGKMMKALITKAKQKGIIIHTGAEVKTYSETENGVEVVVKDNLYEEIHFKAQKLAICTNAFTKKLLPEAEVSPGRGLVLITKPINNLSIKGVFHMDQGFYYFRNYEDRIILGGARNLDIEIETTIEQGFNNKIAENLTHTLKEIILPDYQYEIDYFWSGIMAFGEHKEPLLTQVSDRVIAGYRLGGMGVAIGTQLGEKLANMMV</sequence>
<dbReference type="PANTHER" id="PTHR13847">
    <property type="entry name" value="SARCOSINE DEHYDROGENASE-RELATED"/>
    <property type="match status" value="1"/>
</dbReference>
<protein>
    <submittedName>
        <fullName evidence="2">FAD-binding oxidoreductase</fullName>
    </submittedName>
</protein>
<comment type="caution">
    <text evidence="2">The sequence shown here is derived from an EMBL/GenBank/DDBJ whole genome shotgun (WGS) entry which is preliminary data.</text>
</comment>
<feature type="domain" description="FAD dependent oxidoreductase" evidence="1">
    <location>
        <begin position="14"/>
        <end position="372"/>
    </location>
</feature>
<name>A0A937F9N9_9BACT</name>
<evidence type="ECO:0000259" key="1">
    <source>
        <dbReference type="Pfam" id="PF01266"/>
    </source>
</evidence>
<dbReference type="SUPFAM" id="SSF51905">
    <property type="entry name" value="FAD/NAD(P)-binding domain"/>
    <property type="match status" value="1"/>
</dbReference>